<reference evidence="4 5" key="1">
    <citation type="submission" date="2016-05" db="EMBL/GenBank/DDBJ databases">
        <authorList>
            <person name="Lavstsen T."/>
            <person name="Jespersen J.S."/>
        </authorList>
    </citation>
    <scope>NUCLEOTIDE SEQUENCE [LARGE SCALE GENOMIC DNA]</scope>
    <source>
        <strain evidence="4 5">KCJ1736</strain>
    </source>
</reference>
<evidence type="ECO:0000313" key="4">
    <source>
        <dbReference type="EMBL" id="OAE48240.1"/>
    </source>
</evidence>
<gene>
    <name evidence="4" type="ORF">A7J57_22880</name>
</gene>
<dbReference type="PANTHER" id="PTHR13789:SF309">
    <property type="entry name" value="PUTATIVE (AFU_ORTHOLOGUE AFUA_6G14510)-RELATED"/>
    <property type="match status" value="1"/>
</dbReference>
<keyword evidence="2" id="KW-0503">Monooxygenase</keyword>
<dbReference type="Pfam" id="PF01494">
    <property type="entry name" value="FAD_binding_3"/>
    <property type="match status" value="1"/>
</dbReference>
<dbReference type="GO" id="GO:0004497">
    <property type="term" value="F:monooxygenase activity"/>
    <property type="evidence" value="ECO:0007669"/>
    <property type="project" value="UniProtKB-KW"/>
</dbReference>
<dbReference type="PANTHER" id="PTHR13789">
    <property type="entry name" value="MONOOXYGENASE"/>
    <property type="match status" value="1"/>
</dbReference>
<comment type="caution">
    <text evidence="4">The sequence shown here is derived from an EMBL/GenBank/DDBJ whole genome shotgun (WGS) entry which is preliminary data.</text>
</comment>
<evidence type="ECO:0000313" key="5">
    <source>
        <dbReference type="Proteomes" id="UP000077098"/>
    </source>
</evidence>
<dbReference type="Gene3D" id="3.50.50.60">
    <property type="entry name" value="FAD/NAD(P)-binding domain"/>
    <property type="match status" value="1"/>
</dbReference>
<dbReference type="InterPro" id="IPR050493">
    <property type="entry name" value="FAD-dep_Monooxygenase_BioMet"/>
</dbReference>
<name>A0A176XH93_AGRTU</name>
<evidence type="ECO:0000259" key="3">
    <source>
        <dbReference type="Pfam" id="PF01494"/>
    </source>
</evidence>
<organism evidence="4 5">
    <name type="scientific">Agrobacterium tumefaciens</name>
    <dbReference type="NCBI Taxonomy" id="358"/>
    <lineage>
        <taxon>Bacteria</taxon>
        <taxon>Pseudomonadati</taxon>
        <taxon>Pseudomonadota</taxon>
        <taxon>Alphaproteobacteria</taxon>
        <taxon>Hyphomicrobiales</taxon>
        <taxon>Rhizobiaceae</taxon>
        <taxon>Rhizobium/Agrobacterium group</taxon>
        <taxon>Agrobacterium</taxon>
        <taxon>Agrobacterium tumefaciens complex</taxon>
    </lineage>
</organism>
<dbReference type="SUPFAM" id="SSF51905">
    <property type="entry name" value="FAD/NAD(P)-binding domain"/>
    <property type="match status" value="1"/>
</dbReference>
<dbReference type="PRINTS" id="PR00420">
    <property type="entry name" value="RNGMNOXGNASE"/>
</dbReference>
<dbReference type="Proteomes" id="UP000077098">
    <property type="component" value="Unassembled WGS sequence"/>
</dbReference>
<sequence length="381" mass="42448">MTLNGNEPSRSRDIIVVGAGIAGLALTRQLVSRNFDVVTLERRNEIVDAGLAINLPGNAIAALNELGLQEQVAAAGTPVLKRQYRTDTDRLLFEIDEERFWGRENLPRCLRRSELATILLEGIPHDTIKRRADVASIFSGDDHVEVKTTDGELLRAKYLIGADGVFSTVREMTLSASTTSRSLLAQSSWRFIAKNPGVHCWTIWMGRQAMVLLIPVGRDDVYCWATVTDDREEPISINSLVQRTEKFPLAPRRVLEEALSDPARIHLSPIDEIDLPRWGRGRTVLIGDAAHATAPVWAQGAALALEDSLVLSDLLVKNEDGSDLAEHFTQLRRSRVRHVKEMTDRTAKVSHLPVALRNLLFPLLGPLSYKNTYGPLKRSFR</sequence>
<evidence type="ECO:0000256" key="2">
    <source>
        <dbReference type="ARBA" id="ARBA00023033"/>
    </source>
</evidence>
<accession>A0A176XH93</accession>
<protein>
    <recommendedName>
        <fullName evidence="3">FAD-binding domain-containing protein</fullName>
    </recommendedName>
</protein>
<dbReference type="InterPro" id="IPR036188">
    <property type="entry name" value="FAD/NAD-bd_sf"/>
</dbReference>
<proteinExistence type="predicted"/>
<dbReference type="EMBL" id="LXPS01000007">
    <property type="protein sequence ID" value="OAE48240.1"/>
    <property type="molecule type" value="Genomic_DNA"/>
</dbReference>
<keyword evidence="1" id="KW-0560">Oxidoreductase</keyword>
<evidence type="ECO:0000256" key="1">
    <source>
        <dbReference type="ARBA" id="ARBA00023002"/>
    </source>
</evidence>
<dbReference type="RefSeq" id="WP_063948019.1">
    <property type="nucleotide sequence ID" value="NZ_LXPS01000007.1"/>
</dbReference>
<dbReference type="GO" id="GO:0071949">
    <property type="term" value="F:FAD binding"/>
    <property type="evidence" value="ECO:0007669"/>
    <property type="project" value="InterPro"/>
</dbReference>
<feature type="domain" description="FAD-binding" evidence="3">
    <location>
        <begin position="13"/>
        <end position="345"/>
    </location>
</feature>
<dbReference type="InterPro" id="IPR002938">
    <property type="entry name" value="FAD-bd"/>
</dbReference>
<dbReference type="AlphaFoldDB" id="A0A176XH93"/>